<evidence type="ECO:0000313" key="2">
    <source>
        <dbReference type="Proteomes" id="UP000789860"/>
    </source>
</evidence>
<organism evidence="1 2">
    <name type="scientific">Scutellospora calospora</name>
    <dbReference type="NCBI Taxonomy" id="85575"/>
    <lineage>
        <taxon>Eukaryota</taxon>
        <taxon>Fungi</taxon>
        <taxon>Fungi incertae sedis</taxon>
        <taxon>Mucoromycota</taxon>
        <taxon>Glomeromycotina</taxon>
        <taxon>Glomeromycetes</taxon>
        <taxon>Diversisporales</taxon>
        <taxon>Gigasporaceae</taxon>
        <taxon>Scutellospora</taxon>
    </lineage>
</organism>
<name>A0ACA9K6F2_9GLOM</name>
<sequence length="366" mass="41882">MLTWIANFLEEYGCNIIQVGLPQLPNHIYEIIQIQEQFNNYDILISKKEKMINKLNAEQKDIYNKIMYHIYNNKPLIVFINRYAGHGKTFLINTICTMVRSLKKIILPCATTSLATLNYIGDRTAHSLFRILVEYNDDRCKCQINPESERAELIRESSAITWDKLPIAQKSNIEAVDILIHNLCKYNLLFGGKIFIDVGDFHQVASVISNSSQIATILESIKSSSLWSKFEIFNLQILIQDSYDIEYSKLIDDIGDEVNKINDIILQQLKGNETNLYSTDDLANDKIQENNTNQRNMPTTELLNSFNALKIPQHCLTLKCSCVATIMRNLSLQDGLCKNSRVIIINIGYQLITVKNPKTNCIAYLS</sequence>
<accession>A0ACA9K6F2</accession>
<protein>
    <submittedName>
        <fullName evidence="1">3924_t:CDS:1</fullName>
    </submittedName>
</protein>
<reference evidence="1" key="1">
    <citation type="submission" date="2021-06" db="EMBL/GenBank/DDBJ databases">
        <authorList>
            <person name="Kallberg Y."/>
            <person name="Tangrot J."/>
            <person name="Rosling A."/>
        </authorList>
    </citation>
    <scope>NUCLEOTIDE SEQUENCE</scope>
    <source>
        <strain evidence="1">AU212A</strain>
    </source>
</reference>
<gene>
    <name evidence="1" type="ORF">SCALOS_LOCUS1349</name>
</gene>
<dbReference type="Proteomes" id="UP000789860">
    <property type="component" value="Unassembled WGS sequence"/>
</dbReference>
<evidence type="ECO:0000313" key="1">
    <source>
        <dbReference type="EMBL" id="CAG8454712.1"/>
    </source>
</evidence>
<comment type="caution">
    <text evidence="1">The sequence shown here is derived from an EMBL/GenBank/DDBJ whole genome shotgun (WGS) entry which is preliminary data.</text>
</comment>
<dbReference type="EMBL" id="CAJVPM010000914">
    <property type="protein sequence ID" value="CAG8454712.1"/>
    <property type="molecule type" value="Genomic_DNA"/>
</dbReference>
<keyword evidence="2" id="KW-1185">Reference proteome</keyword>
<proteinExistence type="predicted"/>